<organism evidence="3 4">
    <name type="scientific">Exocentrus adspersus</name>
    <dbReference type="NCBI Taxonomy" id="1586481"/>
    <lineage>
        <taxon>Eukaryota</taxon>
        <taxon>Metazoa</taxon>
        <taxon>Ecdysozoa</taxon>
        <taxon>Arthropoda</taxon>
        <taxon>Hexapoda</taxon>
        <taxon>Insecta</taxon>
        <taxon>Pterygota</taxon>
        <taxon>Neoptera</taxon>
        <taxon>Endopterygota</taxon>
        <taxon>Coleoptera</taxon>
        <taxon>Polyphaga</taxon>
        <taxon>Cucujiformia</taxon>
        <taxon>Chrysomeloidea</taxon>
        <taxon>Cerambycidae</taxon>
        <taxon>Lamiinae</taxon>
        <taxon>Acanthocinini</taxon>
        <taxon>Exocentrus</taxon>
    </lineage>
</organism>
<name>A0AAV8V5N6_9CUCU</name>
<keyword evidence="4" id="KW-1185">Reference proteome</keyword>
<dbReference type="InterPro" id="IPR009057">
    <property type="entry name" value="Homeodomain-like_sf"/>
</dbReference>
<accession>A0AAV8V5N6</accession>
<evidence type="ECO:0000313" key="3">
    <source>
        <dbReference type="EMBL" id="KAJ8909479.1"/>
    </source>
</evidence>
<comment type="subcellular location">
    <subcellularLocation>
        <location evidence="1">Nucleus</location>
    </subcellularLocation>
</comment>
<protein>
    <recommendedName>
        <fullName evidence="2">HTH psq-type domain-containing protein</fullName>
    </recommendedName>
</protein>
<evidence type="ECO:0000313" key="4">
    <source>
        <dbReference type="Proteomes" id="UP001159042"/>
    </source>
</evidence>
<dbReference type="Pfam" id="PF05225">
    <property type="entry name" value="HTH_psq"/>
    <property type="match status" value="1"/>
</dbReference>
<dbReference type="EMBL" id="JANEYG010000548">
    <property type="protein sequence ID" value="KAJ8909479.1"/>
    <property type="molecule type" value="Genomic_DNA"/>
</dbReference>
<dbReference type="InterPro" id="IPR007889">
    <property type="entry name" value="HTH_Psq"/>
</dbReference>
<gene>
    <name evidence="3" type="ORF">NQ315_015409</name>
</gene>
<sequence length="288" mass="33096">ILGTRRYTEPIKWESKTFSRPCTHRKCHFTEQLQHQFPYIKRAPEDKDYTVVKCSICQVIFDLSRGGRSSITKHSDSAKHKMFLDASSSSQKFPKYGLYIKTFTYLYEKKFHCARTKCEAIINNTFLNFALENLKADLEQARMGRIYHRKTTRGADGGRYSRQELNASILAVKEGRKTVKGAAKEYNIPRSTLRHYVQGSRGAIGTVAQSGTGGGGIRSIPEEDEKRLVEGILLMEKWGFGLSRNEVMDVVQMYVRSNGIKTRFNEGRPEEDWYIDFAKRNKLSIKKP</sequence>
<evidence type="ECO:0000259" key="2">
    <source>
        <dbReference type="Pfam" id="PF05225"/>
    </source>
</evidence>
<dbReference type="GO" id="GO:0005634">
    <property type="term" value="C:nucleus"/>
    <property type="evidence" value="ECO:0007669"/>
    <property type="project" value="UniProtKB-SubCell"/>
</dbReference>
<dbReference type="SUPFAM" id="SSF46689">
    <property type="entry name" value="Homeodomain-like"/>
    <property type="match status" value="1"/>
</dbReference>
<evidence type="ECO:0000256" key="1">
    <source>
        <dbReference type="ARBA" id="ARBA00004123"/>
    </source>
</evidence>
<dbReference type="AlphaFoldDB" id="A0AAV8V5N6"/>
<proteinExistence type="predicted"/>
<reference evidence="3 4" key="1">
    <citation type="journal article" date="2023" name="Insect Mol. Biol.">
        <title>Genome sequencing provides insights into the evolution of gene families encoding plant cell wall-degrading enzymes in longhorned beetles.</title>
        <authorList>
            <person name="Shin N.R."/>
            <person name="Okamura Y."/>
            <person name="Kirsch R."/>
            <person name="Pauchet Y."/>
        </authorList>
    </citation>
    <scope>NUCLEOTIDE SEQUENCE [LARGE SCALE GENOMIC DNA]</scope>
    <source>
        <strain evidence="3">EAD_L_NR</strain>
    </source>
</reference>
<dbReference type="GO" id="GO:0003677">
    <property type="term" value="F:DNA binding"/>
    <property type="evidence" value="ECO:0007669"/>
    <property type="project" value="InterPro"/>
</dbReference>
<dbReference type="Gene3D" id="1.10.10.60">
    <property type="entry name" value="Homeodomain-like"/>
    <property type="match status" value="1"/>
</dbReference>
<dbReference type="Proteomes" id="UP001159042">
    <property type="component" value="Unassembled WGS sequence"/>
</dbReference>
<feature type="non-terminal residue" evidence="3">
    <location>
        <position position="1"/>
    </location>
</feature>
<feature type="domain" description="HTH psq-type" evidence="2">
    <location>
        <begin position="164"/>
        <end position="200"/>
    </location>
</feature>
<comment type="caution">
    <text evidence="3">The sequence shown here is derived from an EMBL/GenBank/DDBJ whole genome shotgun (WGS) entry which is preliminary data.</text>
</comment>